<organism evidence="3 4">
    <name type="scientific">Noviherbaspirillum album</name>
    <dbReference type="NCBI Taxonomy" id="3080276"/>
    <lineage>
        <taxon>Bacteria</taxon>
        <taxon>Pseudomonadati</taxon>
        <taxon>Pseudomonadota</taxon>
        <taxon>Betaproteobacteria</taxon>
        <taxon>Burkholderiales</taxon>
        <taxon>Oxalobacteraceae</taxon>
        <taxon>Noviherbaspirillum</taxon>
    </lineage>
</organism>
<dbReference type="SUPFAM" id="SSF53474">
    <property type="entry name" value="alpha/beta-Hydrolases"/>
    <property type="match status" value="1"/>
</dbReference>
<dbReference type="InterPro" id="IPR001031">
    <property type="entry name" value="Thioesterase"/>
</dbReference>
<proteinExistence type="inferred from homology"/>
<dbReference type="Gene3D" id="3.40.50.1820">
    <property type="entry name" value="alpha/beta hydrolase"/>
    <property type="match status" value="1"/>
</dbReference>
<name>A0ABU6JAZ4_9BURK</name>
<sequence length="258" mass="27765">MIKMPLTQPWLPFGDGSADVSARMYCLPFAGGGASNFAAWRKLHPAIGVGPIQYPGHETRLAEPPVRSMKEMVGQIADVIAARLDRPYLLFGYSMGARIAFALIHNLVARGLPAPAALIVAAHRPPDRISNALHAADLPDAELKEVLRNYGGMPAELLDDDDFCAMILPVMRADFAMAAHAVELAPIDCPIIAYAGAQDTKASAEDMKGWATFTTGAFHLKEFAGGHFFLRTAPDFEARLKADMAASLSLTPEHLVSD</sequence>
<dbReference type="Proteomes" id="UP001352263">
    <property type="component" value="Unassembled WGS sequence"/>
</dbReference>
<comment type="caution">
    <text evidence="3">The sequence shown here is derived from an EMBL/GenBank/DDBJ whole genome shotgun (WGS) entry which is preliminary data.</text>
</comment>
<evidence type="ECO:0000313" key="4">
    <source>
        <dbReference type="Proteomes" id="UP001352263"/>
    </source>
</evidence>
<comment type="similarity">
    <text evidence="1">Belongs to the thioesterase family.</text>
</comment>
<gene>
    <name evidence="3" type="ORF">RY831_16195</name>
</gene>
<feature type="domain" description="Thioesterase" evidence="2">
    <location>
        <begin position="24"/>
        <end position="232"/>
    </location>
</feature>
<dbReference type="EMBL" id="JAWIIV010000013">
    <property type="protein sequence ID" value="MEC4720705.1"/>
    <property type="molecule type" value="Genomic_DNA"/>
</dbReference>
<dbReference type="PANTHER" id="PTHR11487">
    <property type="entry name" value="THIOESTERASE"/>
    <property type="match status" value="1"/>
</dbReference>
<dbReference type="PANTHER" id="PTHR11487:SF0">
    <property type="entry name" value="S-ACYL FATTY ACID SYNTHASE THIOESTERASE, MEDIUM CHAIN"/>
    <property type="match status" value="1"/>
</dbReference>
<protein>
    <submittedName>
        <fullName evidence="3">Thioesterase domain-containing protein</fullName>
    </submittedName>
</protein>
<dbReference type="InterPro" id="IPR029058">
    <property type="entry name" value="AB_hydrolase_fold"/>
</dbReference>
<keyword evidence="4" id="KW-1185">Reference proteome</keyword>
<evidence type="ECO:0000259" key="2">
    <source>
        <dbReference type="Pfam" id="PF00975"/>
    </source>
</evidence>
<dbReference type="Pfam" id="PF00975">
    <property type="entry name" value="Thioesterase"/>
    <property type="match status" value="1"/>
</dbReference>
<accession>A0ABU6JAZ4</accession>
<dbReference type="InterPro" id="IPR012223">
    <property type="entry name" value="TEII"/>
</dbReference>
<evidence type="ECO:0000256" key="1">
    <source>
        <dbReference type="ARBA" id="ARBA00007169"/>
    </source>
</evidence>
<reference evidence="3 4" key="1">
    <citation type="submission" date="2023-10" db="EMBL/GenBank/DDBJ databases">
        <title>Noviherbaspirillum sp. CPCC 100848 genome assembly.</title>
        <authorList>
            <person name="Li X.Y."/>
            <person name="Fang X.M."/>
        </authorList>
    </citation>
    <scope>NUCLEOTIDE SEQUENCE [LARGE SCALE GENOMIC DNA]</scope>
    <source>
        <strain evidence="3 4">CPCC 100848</strain>
    </source>
</reference>
<evidence type="ECO:0000313" key="3">
    <source>
        <dbReference type="EMBL" id="MEC4720705.1"/>
    </source>
</evidence>